<organism evidence="1 2">
    <name type="scientific">Pseudomonas folii</name>
    <dbReference type="NCBI Taxonomy" id="2762593"/>
    <lineage>
        <taxon>Bacteria</taxon>
        <taxon>Pseudomonadati</taxon>
        <taxon>Pseudomonadota</taxon>
        <taxon>Gammaproteobacteria</taxon>
        <taxon>Pseudomonadales</taxon>
        <taxon>Pseudomonadaceae</taxon>
        <taxon>Pseudomonas</taxon>
    </lineage>
</organism>
<evidence type="ECO:0000313" key="2">
    <source>
        <dbReference type="Proteomes" id="UP000651852"/>
    </source>
</evidence>
<protein>
    <recommendedName>
        <fullName evidence="3">Phage tail protein</fullName>
    </recommendedName>
</protein>
<reference evidence="1 2" key="1">
    <citation type="submission" date="2020-08" db="EMBL/GenBank/DDBJ databases">
        <title>Putative novel bacterial strains isolated from necrotic wheat leaf tissues caused by Xanthomonas translucens.</title>
        <authorList>
            <person name="Tambong J.T."/>
        </authorList>
    </citation>
    <scope>NUCLEOTIDE SEQUENCE [LARGE SCALE GENOMIC DNA]</scope>
    <source>
        <strain evidence="1 2">DOAB 1069</strain>
    </source>
</reference>
<dbReference type="Proteomes" id="UP000651852">
    <property type="component" value="Unassembled WGS sequence"/>
</dbReference>
<accession>A0ABR7ATW7</accession>
<dbReference type="RefSeq" id="WP_187520160.1">
    <property type="nucleotide sequence ID" value="NZ_JACONW010000002.1"/>
</dbReference>
<evidence type="ECO:0008006" key="3">
    <source>
        <dbReference type="Google" id="ProtNLM"/>
    </source>
</evidence>
<keyword evidence="2" id="KW-1185">Reference proteome</keyword>
<comment type="caution">
    <text evidence="1">The sequence shown here is derived from an EMBL/GenBank/DDBJ whole genome shotgun (WGS) entry which is preliminary data.</text>
</comment>
<name>A0ABR7ATW7_9PSED</name>
<sequence length="221" mass="23574">MSYGVICINESSYVQIDSEMPRLCVLTKGTYSGTTDATGTFARPVTSIDPPIVFIRPSQGGQIQIPISVWFNGGPGNWTGFTMKASNIYSTLSGEYFVAAWASMGTSAYGMRIWGPDGALVYDSGAPAVVVTFAAGNWNYVGSEQLTLGRRYIWSISKALGVGEYISINSFAMHCHAPSNAGGGCGIGVDYANSRIMLYSLGSTAWTDQGHRPFLCAKLVA</sequence>
<gene>
    <name evidence="1" type="ORF">H8S59_01065</name>
</gene>
<proteinExistence type="predicted"/>
<evidence type="ECO:0000313" key="1">
    <source>
        <dbReference type="EMBL" id="MBC3948364.1"/>
    </source>
</evidence>
<dbReference type="EMBL" id="JACONW010000002">
    <property type="protein sequence ID" value="MBC3948364.1"/>
    <property type="molecule type" value="Genomic_DNA"/>
</dbReference>